<keyword evidence="1" id="KW-1133">Transmembrane helix</keyword>
<dbReference type="Proteomes" id="UP001258994">
    <property type="component" value="Chromosome"/>
</dbReference>
<sequence length="229" mass="26606">MNFIIKLEEYINQLKQLKHAESRDRLKEPVVKAIITTILVLLMLVAAKWGTANLYFKSAENKLSNITKTYASVIKPNKNYAKVKPQTKAEHFNLAYSEMLSSIDTAIFLHQHPQYLEKKAQIFEWAVRLNAATLSTLKEANSLYLQSTKLRPTWPATWAALALNKWHLGEFDQHMVHYLQNAHQFGKNTPEVQLVWLKLIDALDQSNELKLNQMMQQLQPQILYYQNLL</sequence>
<evidence type="ECO:0000313" key="3">
    <source>
        <dbReference type="Proteomes" id="UP001258994"/>
    </source>
</evidence>
<organism evidence="2 3">
    <name type="scientific">Thalassotalea psychrophila</name>
    <dbReference type="NCBI Taxonomy" id="3065647"/>
    <lineage>
        <taxon>Bacteria</taxon>
        <taxon>Pseudomonadati</taxon>
        <taxon>Pseudomonadota</taxon>
        <taxon>Gammaproteobacteria</taxon>
        <taxon>Alteromonadales</taxon>
        <taxon>Colwelliaceae</taxon>
        <taxon>Thalassotalea</taxon>
    </lineage>
</organism>
<protein>
    <submittedName>
        <fullName evidence="2">Uncharacterized protein</fullName>
    </submittedName>
</protein>
<dbReference type="RefSeq" id="WP_348390342.1">
    <property type="nucleotide sequence ID" value="NZ_CP134145.1"/>
</dbReference>
<accession>A0ABY9TQY0</accession>
<reference evidence="3" key="1">
    <citation type="submission" date="2023-09" db="EMBL/GenBank/DDBJ databases">
        <authorList>
            <person name="Li S."/>
            <person name="Li X."/>
            <person name="Zhang C."/>
            <person name="Zhao Z."/>
        </authorList>
    </citation>
    <scope>NUCLEOTIDE SEQUENCE [LARGE SCALE GENOMIC DNA]</scope>
    <source>
        <strain evidence="3">SQ149</strain>
    </source>
</reference>
<proteinExistence type="predicted"/>
<feature type="transmembrane region" description="Helical" evidence="1">
    <location>
        <begin position="33"/>
        <end position="56"/>
    </location>
</feature>
<gene>
    <name evidence="2" type="ORF">RGQ13_13885</name>
</gene>
<evidence type="ECO:0000256" key="1">
    <source>
        <dbReference type="SAM" id="Phobius"/>
    </source>
</evidence>
<keyword evidence="1" id="KW-0812">Transmembrane</keyword>
<name>A0ABY9TQY0_9GAMM</name>
<dbReference type="EMBL" id="CP134145">
    <property type="protein sequence ID" value="WNC71207.1"/>
    <property type="molecule type" value="Genomic_DNA"/>
</dbReference>
<evidence type="ECO:0000313" key="2">
    <source>
        <dbReference type="EMBL" id="WNC71207.1"/>
    </source>
</evidence>
<keyword evidence="1" id="KW-0472">Membrane</keyword>
<keyword evidence="3" id="KW-1185">Reference proteome</keyword>